<evidence type="ECO:0000256" key="1">
    <source>
        <dbReference type="SAM" id="MobiDB-lite"/>
    </source>
</evidence>
<sequence length="246" mass="26489">MPKFCLFACRSRHDARSSAASTTTSSSSPTHTHADDADDSFHPPARVLTPTGKHFALAQQKERRRRASPPPSIIVPSAGRNPSLFPSTTDVSEKPADSPVDSLHRHTGRHYAYHQRNNGSNTTVSNGSSGGSRPHTVYAAADSPVSNMAPTIRIVSDGATSPTPVDACHYENLAGDDDEEDYDYRTQRSATLRDSPSPDFTDCYDSRPSTAFFDAESHLRFGGNGRSCVSLGRYPTAGQVPVAPVE</sequence>
<dbReference type="EMBL" id="VCHE01000105">
    <property type="protein sequence ID" value="KAB2571281.1"/>
    <property type="molecule type" value="Genomic_DNA"/>
</dbReference>
<accession>A0A5N5D118</accession>
<feature type="compositionally biased region" description="Low complexity" evidence="1">
    <location>
        <begin position="17"/>
        <end position="31"/>
    </location>
</feature>
<evidence type="ECO:0000313" key="3">
    <source>
        <dbReference type="Proteomes" id="UP000325902"/>
    </source>
</evidence>
<name>A0A5N5D118_9PEZI</name>
<reference evidence="2 3" key="1">
    <citation type="journal article" date="2019" name="Sci. Rep.">
        <title>A multi-omics analysis of the grapevine pathogen Lasiodiplodia theobromae reveals that temperature affects the expression of virulence- and pathogenicity-related genes.</title>
        <authorList>
            <person name="Felix C."/>
            <person name="Meneses R."/>
            <person name="Goncalves M.F.M."/>
            <person name="Tilleman L."/>
            <person name="Duarte A.S."/>
            <person name="Jorrin-Novo J.V."/>
            <person name="Van de Peer Y."/>
            <person name="Deforce D."/>
            <person name="Van Nieuwerburgh F."/>
            <person name="Esteves A.C."/>
            <person name="Alves A."/>
        </authorList>
    </citation>
    <scope>NUCLEOTIDE SEQUENCE [LARGE SCALE GENOMIC DNA]</scope>
    <source>
        <strain evidence="2 3">LA-SOL3</strain>
    </source>
</reference>
<organism evidence="2 3">
    <name type="scientific">Lasiodiplodia theobromae</name>
    <dbReference type="NCBI Taxonomy" id="45133"/>
    <lineage>
        <taxon>Eukaryota</taxon>
        <taxon>Fungi</taxon>
        <taxon>Dikarya</taxon>
        <taxon>Ascomycota</taxon>
        <taxon>Pezizomycotina</taxon>
        <taxon>Dothideomycetes</taxon>
        <taxon>Dothideomycetes incertae sedis</taxon>
        <taxon>Botryosphaeriales</taxon>
        <taxon>Botryosphaeriaceae</taxon>
        <taxon>Lasiodiplodia</taxon>
    </lineage>
</organism>
<dbReference type="OrthoDB" id="10446533at2759"/>
<feature type="region of interest" description="Disordered" evidence="1">
    <location>
        <begin position="11"/>
        <end position="142"/>
    </location>
</feature>
<protein>
    <submittedName>
        <fullName evidence="2">Uncharacterized protein</fullName>
    </submittedName>
</protein>
<dbReference type="AlphaFoldDB" id="A0A5N5D118"/>
<feature type="compositionally biased region" description="Basic and acidic residues" evidence="1">
    <location>
        <begin position="32"/>
        <end position="41"/>
    </location>
</feature>
<proteinExistence type="predicted"/>
<comment type="caution">
    <text evidence="2">The sequence shown here is derived from an EMBL/GenBank/DDBJ whole genome shotgun (WGS) entry which is preliminary data.</text>
</comment>
<gene>
    <name evidence="2" type="ORF">DBV05_g10032</name>
</gene>
<evidence type="ECO:0000313" key="2">
    <source>
        <dbReference type="EMBL" id="KAB2571281.1"/>
    </source>
</evidence>
<keyword evidence="3" id="KW-1185">Reference proteome</keyword>
<dbReference type="Proteomes" id="UP000325902">
    <property type="component" value="Unassembled WGS sequence"/>
</dbReference>
<feature type="compositionally biased region" description="Low complexity" evidence="1">
    <location>
        <begin position="117"/>
        <end position="127"/>
    </location>
</feature>